<dbReference type="Pfam" id="PF00924">
    <property type="entry name" value="MS_channel_2nd"/>
    <property type="match status" value="1"/>
</dbReference>
<dbReference type="GO" id="GO:0008381">
    <property type="term" value="F:mechanosensitive monoatomic ion channel activity"/>
    <property type="evidence" value="ECO:0007669"/>
    <property type="project" value="InterPro"/>
</dbReference>
<dbReference type="SUPFAM" id="SSF82861">
    <property type="entry name" value="Mechanosensitive channel protein MscS (YggB), transmembrane region"/>
    <property type="match status" value="1"/>
</dbReference>
<evidence type="ECO:0000256" key="5">
    <source>
        <dbReference type="ARBA" id="ARBA00022989"/>
    </source>
</evidence>
<keyword evidence="3" id="KW-1003">Cell membrane</keyword>
<dbReference type="InterPro" id="IPR049278">
    <property type="entry name" value="MS_channel_C"/>
</dbReference>
<dbReference type="InterPro" id="IPR010920">
    <property type="entry name" value="LSM_dom_sf"/>
</dbReference>
<dbReference type="PANTHER" id="PTHR30460:SF0">
    <property type="entry name" value="MODERATE CONDUCTANCE MECHANOSENSITIVE CHANNEL YBIO"/>
    <property type="match status" value="1"/>
</dbReference>
<dbReference type="EMBL" id="SLWK01000001">
    <property type="protein sequence ID" value="TCO10810.1"/>
    <property type="molecule type" value="Genomic_DNA"/>
</dbReference>
<dbReference type="InterPro" id="IPR045276">
    <property type="entry name" value="YbiO_bact"/>
</dbReference>
<feature type="domain" description="Mechanosensitive ion channel MscS" evidence="8">
    <location>
        <begin position="124"/>
        <end position="187"/>
    </location>
</feature>
<dbReference type="InterPro" id="IPR049142">
    <property type="entry name" value="MS_channel_1st"/>
</dbReference>
<keyword evidence="4 7" id="KW-0812">Transmembrane</keyword>
<dbReference type="SUPFAM" id="SSF82689">
    <property type="entry name" value="Mechanosensitive channel protein MscS (YggB), C-terminal domain"/>
    <property type="match status" value="1"/>
</dbReference>
<feature type="transmembrane region" description="Helical" evidence="7">
    <location>
        <begin position="81"/>
        <end position="100"/>
    </location>
</feature>
<evidence type="ECO:0000259" key="10">
    <source>
        <dbReference type="Pfam" id="PF21088"/>
    </source>
</evidence>
<dbReference type="InterPro" id="IPR011014">
    <property type="entry name" value="MscS_channel_TM-2"/>
</dbReference>
<organism evidence="11 12">
    <name type="scientific">Natronoflexus pectinivorans</name>
    <dbReference type="NCBI Taxonomy" id="682526"/>
    <lineage>
        <taxon>Bacteria</taxon>
        <taxon>Pseudomonadati</taxon>
        <taxon>Bacteroidota</taxon>
        <taxon>Bacteroidia</taxon>
        <taxon>Marinilabiliales</taxon>
        <taxon>Marinilabiliaceae</taxon>
        <taxon>Natronoflexus</taxon>
    </lineage>
</organism>
<dbReference type="AlphaFoldDB" id="A0A4R2GNY2"/>
<dbReference type="Gene3D" id="2.30.30.60">
    <property type="match status" value="1"/>
</dbReference>
<dbReference type="Pfam" id="PF21088">
    <property type="entry name" value="MS_channel_1st"/>
    <property type="match status" value="1"/>
</dbReference>
<evidence type="ECO:0000313" key="11">
    <source>
        <dbReference type="EMBL" id="TCO10810.1"/>
    </source>
</evidence>
<name>A0A4R2GNY2_9BACT</name>
<evidence type="ECO:0000256" key="1">
    <source>
        <dbReference type="ARBA" id="ARBA00004651"/>
    </source>
</evidence>
<evidence type="ECO:0000256" key="3">
    <source>
        <dbReference type="ARBA" id="ARBA00022475"/>
    </source>
</evidence>
<gene>
    <name evidence="11" type="ORF">EV194_101442</name>
</gene>
<dbReference type="PANTHER" id="PTHR30460">
    <property type="entry name" value="MODERATE CONDUCTANCE MECHANOSENSITIVE CHANNEL YBIO"/>
    <property type="match status" value="1"/>
</dbReference>
<evidence type="ECO:0000256" key="4">
    <source>
        <dbReference type="ARBA" id="ARBA00022692"/>
    </source>
</evidence>
<evidence type="ECO:0000313" key="12">
    <source>
        <dbReference type="Proteomes" id="UP000295221"/>
    </source>
</evidence>
<comment type="similarity">
    <text evidence="2">Belongs to the MscS (TC 1.A.23) family.</text>
</comment>
<comment type="caution">
    <text evidence="11">The sequence shown here is derived from an EMBL/GenBank/DDBJ whole genome shotgun (WGS) entry which is preliminary data.</text>
</comment>
<dbReference type="InterPro" id="IPR006685">
    <property type="entry name" value="MscS_channel_2nd"/>
</dbReference>
<reference evidence="11 12" key="1">
    <citation type="submission" date="2019-03" db="EMBL/GenBank/DDBJ databases">
        <title>Genomic Encyclopedia of Type Strains, Phase IV (KMG-IV): sequencing the most valuable type-strain genomes for metagenomic binning, comparative biology and taxonomic classification.</title>
        <authorList>
            <person name="Goeker M."/>
        </authorList>
    </citation>
    <scope>NUCLEOTIDE SEQUENCE [LARGE SCALE GENOMIC DNA]</scope>
    <source>
        <strain evidence="11 12">DSM 24179</strain>
    </source>
</reference>
<evidence type="ECO:0000256" key="7">
    <source>
        <dbReference type="SAM" id="Phobius"/>
    </source>
</evidence>
<evidence type="ECO:0000259" key="9">
    <source>
        <dbReference type="Pfam" id="PF21082"/>
    </source>
</evidence>
<evidence type="ECO:0000259" key="8">
    <source>
        <dbReference type="Pfam" id="PF00924"/>
    </source>
</evidence>
<proteinExistence type="inferred from homology"/>
<dbReference type="Proteomes" id="UP000295221">
    <property type="component" value="Unassembled WGS sequence"/>
</dbReference>
<dbReference type="Gene3D" id="3.30.70.100">
    <property type="match status" value="1"/>
</dbReference>
<dbReference type="InterPro" id="IPR011066">
    <property type="entry name" value="MscS_channel_C_sf"/>
</dbReference>
<dbReference type="Gene3D" id="1.10.287.1260">
    <property type="match status" value="1"/>
</dbReference>
<keyword evidence="6 7" id="KW-0472">Membrane</keyword>
<comment type="subcellular location">
    <subcellularLocation>
        <location evidence="1">Cell membrane</location>
        <topology evidence="1">Multi-pass membrane protein</topology>
    </subcellularLocation>
</comment>
<feature type="domain" description="Mechanosensitive ion channel transmembrane helices 2/3" evidence="10">
    <location>
        <begin position="83"/>
        <end position="122"/>
    </location>
</feature>
<dbReference type="Pfam" id="PF21082">
    <property type="entry name" value="MS_channel_3rd"/>
    <property type="match status" value="1"/>
</dbReference>
<sequence>MTDYFSTEFWRQTINGLTGWIISELPGIVIILFAFVIFLKILRFSKAQFRKILYKRAEEDEHVDTVEAHKRITTLTSIIHAFLKIALYTVVIMMLLSSFGVNIGPILASAGILGLAIGFGAQELVRDYIAGFFMLLDNQIRRGDVAIINGTGGLVERLELRTITLRDVSGVVHIFQNGKINSISNMTKEWSAMTFDIGVAYKEDVENVMGVMKEVGDELYNDEAFNMHIIEPMEVSGLNEFGDSALVIRARIKTKPGQQWGIGREYRKRLKKAFDLNNIEIPFPHTTIYWGEEIKPLNLNIKQQN</sequence>
<keyword evidence="5 7" id="KW-1133">Transmembrane helix</keyword>
<feature type="transmembrane region" description="Helical" evidence="7">
    <location>
        <begin position="106"/>
        <end position="125"/>
    </location>
</feature>
<evidence type="ECO:0000256" key="6">
    <source>
        <dbReference type="ARBA" id="ARBA00023136"/>
    </source>
</evidence>
<dbReference type="GO" id="GO:0005886">
    <property type="term" value="C:plasma membrane"/>
    <property type="evidence" value="ECO:0007669"/>
    <property type="project" value="UniProtKB-SubCell"/>
</dbReference>
<protein>
    <submittedName>
        <fullName evidence="11">Small conductance mechanosensitive channel</fullName>
    </submittedName>
</protein>
<keyword evidence="12" id="KW-1185">Reference proteome</keyword>
<feature type="domain" description="Mechanosensitive ion channel MscS C-terminal" evidence="9">
    <location>
        <begin position="194"/>
        <end position="281"/>
    </location>
</feature>
<dbReference type="SUPFAM" id="SSF50182">
    <property type="entry name" value="Sm-like ribonucleoproteins"/>
    <property type="match status" value="1"/>
</dbReference>
<dbReference type="InterPro" id="IPR023408">
    <property type="entry name" value="MscS_beta-dom_sf"/>
</dbReference>
<feature type="transmembrane region" description="Helical" evidence="7">
    <location>
        <begin position="20"/>
        <end position="42"/>
    </location>
</feature>
<dbReference type="RefSeq" id="WP_132431607.1">
    <property type="nucleotide sequence ID" value="NZ_SLWK01000001.1"/>
</dbReference>
<accession>A0A4R2GNY2</accession>
<dbReference type="OrthoDB" id="9809206at2"/>
<evidence type="ECO:0000256" key="2">
    <source>
        <dbReference type="ARBA" id="ARBA00008017"/>
    </source>
</evidence>